<dbReference type="InterPro" id="IPR007569">
    <property type="entry name" value="DUF559"/>
</dbReference>
<protein>
    <submittedName>
        <fullName evidence="3">Restriction endonuclease</fullName>
    </submittedName>
</protein>
<evidence type="ECO:0000259" key="2">
    <source>
        <dbReference type="Pfam" id="PF14311"/>
    </source>
</evidence>
<gene>
    <name evidence="3" type="ORF">MarFTMF_327</name>
</gene>
<dbReference type="Gene3D" id="3.40.960.10">
    <property type="entry name" value="VSR Endonuclease"/>
    <property type="match status" value="1"/>
</dbReference>
<keyword evidence="3" id="KW-0255">Endonuclease</keyword>
<feature type="domain" description="DUF559" evidence="1">
    <location>
        <begin position="426"/>
        <end position="495"/>
    </location>
</feature>
<proteinExistence type="predicted"/>
<dbReference type="GO" id="GO:0004519">
    <property type="term" value="F:endonuclease activity"/>
    <property type="evidence" value="ECO:0007669"/>
    <property type="project" value="UniProtKB-KW"/>
</dbReference>
<organism evidence="3">
    <name type="scientific">Marseillevirus sp</name>
    <dbReference type="NCBI Taxonomy" id="2809551"/>
    <lineage>
        <taxon>Viruses</taxon>
        <taxon>Varidnaviria</taxon>
        <taxon>Bamfordvirae</taxon>
        <taxon>Nucleocytoviricota</taxon>
        <taxon>Megaviricetes</taxon>
        <taxon>Pimascovirales</taxon>
        <taxon>Pimascovirales incertae sedis</taxon>
        <taxon>Marseilleviridae</taxon>
        <taxon>Marseillevirus</taxon>
    </lineage>
</organism>
<dbReference type="Pfam" id="PF04480">
    <property type="entry name" value="DUF559"/>
    <property type="match status" value="1"/>
</dbReference>
<evidence type="ECO:0000313" key="3">
    <source>
        <dbReference type="EMBL" id="WNL49843.1"/>
    </source>
</evidence>
<name>A0AA96IXM5_9VIRU</name>
<accession>A0AA96IXM5</accession>
<keyword evidence="3" id="KW-0378">Hydrolase</keyword>
<dbReference type="InterPro" id="IPR025487">
    <property type="entry name" value="DUF4379"/>
</dbReference>
<reference evidence="3" key="1">
    <citation type="submission" date="2023-07" db="EMBL/GenBank/DDBJ databases">
        <authorList>
            <person name="Xia Y."/>
        </authorList>
    </citation>
    <scope>NUCLEOTIDE SEQUENCE</scope>
    <source>
        <strain evidence="3">F</strain>
    </source>
</reference>
<feature type="domain" description="Treble clef zinc finger" evidence="2">
    <location>
        <begin position="196"/>
        <end position="240"/>
    </location>
</feature>
<sequence>MNSKIPCSERKQGLCGSKKCVHCFPKSFASHPLSKHWSENNKETPNLVVLNSRKVVLFVCDCEHEYERKPFDVVKRGLLCLFCKGEKLCGSPSCEACKQNSFASHEKAQCWSEKNGFSPETVTRKHSKKCWFDCPKCCHSFEQEPRVVCLPDKSKGKRWCPYCANQKKCEDEDCEHCLKKSLCFLPPSLLWSKRNSVVQRQVSAGSKKKHWFECKICLHSFQMAPGCITYQKQGCPYCCNQKRCEDDTCGHCFKNSFASHNLSKLWSNKNIKTPRQVALWGAKSYLFECDECSHEFSMELRNINAGQRCPFCACQKLCDSEDCKMCLEGSFAAFPQSAFWSSKNERTPRQVRKGSGKKYKFRCEKKHLFATSPRSVRAGNWCPLCKSKTEAKVFSWLLSITPLAVHQARFSWCINPETGKVLPFDICVADKFIIEIDGRQHFEQVSNWTPAEETQKRDKLKEELAENNGFKLLRLPQQEIWEDSADWKNQIKEFIKEIF</sequence>
<evidence type="ECO:0000259" key="1">
    <source>
        <dbReference type="Pfam" id="PF04480"/>
    </source>
</evidence>
<dbReference type="Pfam" id="PF14311">
    <property type="entry name" value="DUF4379"/>
    <property type="match status" value="2"/>
</dbReference>
<feature type="domain" description="Treble clef zinc finger" evidence="2">
    <location>
        <begin position="266"/>
        <end position="313"/>
    </location>
</feature>
<keyword evidence="3" id="KW-0540">Nuclease</keyword>
<dbReference type="EMBL" id="OR343188">
    <property type="protein sequence ID" value="WNL49843.1"/>
    <property type="molecule type" value="Genomic_DNA"/>
</dbReference>